<dbReference type="Proteomes" id="UP001321473">
    <property type="component" value="Unassembled WGS sequence"/>
</dbReference>
<sequence>MECESSTPLATFSDFDADDTVSYSASQGQTKLNCVGIWLKLSHDNGSCLVITVERKCATQIWQTTFEWMVFSAD</sequence>
<dbReference type="EMBL" id="JARKHS020035346">
    <property type="protein sequence ID" value="KAK8757310.1"/>
    <property type="molecule type" value="Genomic_DNA"/>
</dbReference>
<comment type="caution">
    <text evidence="1">The sequence shown here is derived from an EMBL/GenBank/DDBJ whole genome shotgun (WGS) entry which is preliminary data.</text>
</comment>
<accession>A0AAQ4D4C0</accession>
<reference evidence="1 2" key="1">
    <citation type="journal article" date="2023" name="Arcadia Sci">
        <title>De novo assembly of a long-read Amblyomma americanum tick genome.</title>
        <authorList>
            <person name="Chou S."/>
            <person name="Poskanzer K.E."/>
            <person name="Rollins M."/>
            <person name="Thuy-Boun P.S."/>
        </authorList>
    </citation>
    <scope>NUCLEOTIDE SEQUENCE [LARGE SCALE GENOMIC DNA]</scope>
    <source>
        <strain evidence="1">F_SG_1</strain>
        <tissue evidence="1">Salivary glands</tissue>
    </source>
</reference>
<keyword evidence="2" id="KW-1185">Reference proteome</keyword>
<dbReference type="AlphaFoldDB" id="A0AAQ4D4C0"/>
<gene>
    <name evidence="1" type="ORF">V5799_005056</name>
</gene>
<name>A0AAQ4D4C0_AMBAM</name>
<proteinExistence type="predicted"/>
<evidence type="ECO:0000313" key="1">
    <source>
        <dbReference type="EMBL" id="KAK8757310.1"/>
    </source>
</evidence>
<organism evidence="1 2">
    <name type="scientific">Amblyomma americanum</name>
    <name type="common">Lone star tick</name>
    <dbReference type="NCBI Taxonomy" id="6943"/>
    <lineage>
        <taxon>Eukaryota</taxon>
        <taxon>Metazoa</taxon>
        <taxon>Ecdysozoa</taxon>
        <taxon>Arthropoda</taxon>
        <taxon>Chelicerata</taxon>
        <taxon>Arachnida</taxon>
        <taxon>Acari</taxon>
        <taxon>Parasitiformes</taxon>
        <taxon>Ixodida</taxon>
        <taxon>Ixodoidea</taxon>
        <taxon>Ixodidae</taxon>
        <taxon>Amblyomminae</taxon>
        <taxon>Amblyomma</taxon>
    </lineage>
</organism>
<protein>
    <submittedName>
        <fullName evidence="1">Uncharacterized protein</fullName>
    </submittedName>
</protein>
<evidence type="ECO:0000313" key="2">
    <source>
        <dbReference type="Proteomes" id="UP001321473"/>
    </source>
</evidence>